<dbReference type="Gene3D" id="3.30.470.20">
    <property type="entry name" value="ATP-grasp fold, B domain"/>
    <property type="match status" value="1"/>
</dbReference>
<dbReference type="EMBL" id="HBFC01022363">
    <property type="protein sequence ID" value="CAD8710745.1"/>
    <property type="molecule type" value="Transcribed_RNA"/>
</dbReference>
<organism evidence="13">
    <name type="scientific">Mantoniella antarctica</name>
    <dbReference type="NCBI Taxonomy" id="81844"/>
    <lineage>
        <taxon>Eukaryota</taxon>
        <taxon>Viridiplantae</taxon>
        <taxon>Chlorophyta</taxon>
        <taxon>Mamiellophyceae</taxon>
        <taxon>Mamiellales</taxon>
        <taxon>Mamiellaceae</taxon>
        <taxon>Mantoniella</taxon>
    </lineage>
</organism>
<proteinExistence type="inferred from homology"/>
<evidence type="ECO:0000256" key="6">
    <source>
        <dbReference type="ARBA" id="ARBA00022741"/>
    </source>
</evidence>
<dbReference type="GO" id="GO:0005524">
    <property type="term" value="F:ATP binding"/>
    <property type="evidence" value="ECO:0007669"/>
    <property type="project" value="UniProtKB-KW"/>
</dbReference>
<dbReference type="GO" id="GO:0052726">
    <property type="term" value="F:inositol-1,3,4-trisphosphate 5-kinase activity"/>
    <property type="evidence" value="ECO:0007669"/>
    <property type="project" value="InterPro"/>
</dbReference>
<evidence type="ECO:0000256" key="4">
    <source>
        <dbReference type="ARBA" id="ARBA00022679"/>
    </source>
</evidence>
<evidence type="ECO:0000256" key="1">
    <source>
        <dbReference type="ARBA" id="ARBA00001946"/>
    </source>
</evidence>
<keyword evidence="4" id="KW-0808">Transferase</keyword>
<evidence type="ECO:0000256" key="2">
    <source>
        <dbReference type="ARBA" id="ARBA00009601"/>
    </source>
</evidence>
<feature type="domain" description="Inositol-tetrakisphosphate 1-kinase N-terminal" evidence="12">
    <location>
        <begin position="17"/>
        <end position="103"/>
    </location>
</feature>
<evidence type="ECO:0000256" key="5">
    <source>
        <dbReference type="ARBA" id="ARBA00022723"/>
    </source>
</evidence>
<evidence type="ECO:0000313" key="13">
    <source>
        <dbReference type="EMBL" id="CAD8710745.1"/>
    </source>
</evidence>
<feature type="region of interest" description="Disordered" evidence="10">
    <location>
        <begin position="356"/>
        <end position="378"/>
    </location>
</feature>
<evidence type="ECO:0000256" key="9">
    <source>
        <dbReference type="ARBA" id="ARBA00022842"/>
    </source>
</evidence>
<feature type="domain" description="Inositol 1,3,4-trisphosphate 5/6-kinase ATP-grasp" evidence="11">
    <location>
        <begin position="631"/>
        <end position="696"/>
    </location>
</feature>
<gene>
    <name evidence="13" type="ORF">MANT1106_LOCUS13431</name>
</gene>
<comment type="cofactor">
    <cofactor evidence="1">
        <name>Mg(2+)</name>
        <dbReference type="ChEBI" id="CHEBI:18420"/>
    </cofactor>
</comment>
<dbReference type="PANTHER" id="PTHR14217">
    <property type="entry name" value="INOSITOL-TETRAKISPHOSPHATE 1-KINASE"/>
    <property type="match status" value="1"/>
</dbReference>
<feature type="compositionally biased region" description="Acidic residues" evidence="10">
    <location>
        <begin position="282"/>
        <end position="291"/>
    </location>
</feature>
<keyword evidence="9" id="KW-0460">Magnesium</keyword>
<comment type="similarity">
    <text evidence="2">Belongs to the ITPK1 family.</text>
</comment>
<dbReference type="InterPro" id="IPR008656">
    <property type="entry name" value="Inositol_tetrakis-P_1-kinase"/>
</dbReference>
<evidence type="ECO:0000256" key="8">
    <source>
        <dbReference type="ARBA" id="ARBA00022840"/>
    </source>
</evidence>
<keyword evidence="5" id="KW-0479">Metal-binding</keyword>
<evidence type="ECO:0000259" key="11">
    <source>
        <dbReference type="Pfam" id="PF05770"/>
    </source>
</evidence>
<keyword evidence="8" id="KW-0067">ATP-binding</keyword>
<dbReference type="GO" id="GO:0047325">
    <property type="term" value="F:inositol-3,4,5,6-tetrakisphosphate 1-kinase activity"/>
    <property type="evidence" value="ECO:0007669"/>
    <property type="project" value="InterPro"/>
</dbReference>
<dbReference type="Gene3D" id="3.40.50.11370">
    <property type="match status" value="1"/>
</dbReference>
<dbReference type="GO" id="GO:0032957">
    <property type="term" value="P:inositol trisphosphate metabolic process"/>
    <property type="evidence" value="ECO:0007669"/>
    <property type="project" value="InterPro"/>
</dbReference>
<evidence type="ECO:0000259" key="12">
    <source>
        <dbReference type="Pfam" id="PF17927"/>
    </source>
</evidence>
<feature type="compositionally biased region" description="Basic and acidic residues" evidence="10">
    <location>
        <begin position="491"/>
        <end position="502"/>
    </location>
</feature>
<protein>
    <submittedName>
        <fullName evidence="13">Uncharacterized protein</fullName>
    </submittedName>
</protein>
<dbReference type="GO" id="GO:0052725">
    <property type="term" value="F:inositol-1,3,4-trisphosphate 6-kinase activity"/>
    <property type="evidence" value="ECO:0007669"/>
    <property type="project" value="InterPro"/>
</dbReference>
<dbReference type="GO" id="GO:0000287">
    <property type="term" value="F:magnesium ion binding"/>
    <property type="evidence" value="ECO:0007669"/>
    <property type="project" value="InterPro"/>
</dbReference>
<reference evidence="13" key="1">
    <citation type="submission" date="2021-01" db="EMBL/GenBank/DDBJ databases">
        <authorList>
            <person name="Corre E."/>
            <person name="Pelletier E."/>
            <person name="Niang G."/>
            <person name="Scheremetjew M."/>
            <person name="Finn R."/>
            <person name="Kale V."/>
            <person name="Holt S."/>
            <person name="Cochrane G."/>
            <person name="Meng A."/>
            <person name="Brown T."/>
            <person name="Cohen L."/>
        </authorList>
    </citation>
    <scope>NUCLEOTIDE SEQUENCE</scope>
    <source>
        <strain evidence="13">SL-175</strain>
    </source>
</reference>
<feature type="region of interest" description="Disordered" evidence="10">
    <location>
        <begin position="277"/>
        <end position="306"/>
    </location>
</feature>
<dbReference type="GO" id="GO:0005737">
    <property type="term" value="C:cytoplasm"/>
    <property type="evidence" value="ECO:0007669"/>
    <property type="project" value="TreeGrafter"/>
</dbReference>
<dbReference type="InterPro" id="IPR041429">
    <property type="entry name" value="ITPK1_N"/>
</dbReference>
<name>A0A7S0SPW9_9CHLO</name>
<comment type="subunit">
    <text evidence="3">Monomer.</text>
</comment>
<dbReference type="PANTHER" id="PTHR14217:SF39">
    <property type="entry name" value="INOSITOL-TETRAKISPHOSPHATE 1-KINASE 3"/>
    <property type="match status" value="1"/>
</dbReference>
<dbReference type="Gene3D" id="3.30.1490.220">
    <property type="match status" value="1"/>
</dbReference>
<feature type="compositionally biased region" description="Basic and acidic residues" evidence="10">
    <location>
        <begin position="356"/>
        <end position="367"/>
    </location>
</feature>
<feature type="region of interest" description="Disordered" evidence="10">
    <location>
        <begin position="457"/>
        <end position="555"/>
    </location>
</feature>
<keyword evidence="6" id="KW-0547">Nucleotide-binding</keyword>
<feature type="compositionally biased region" description="Gly residues" evidence="10">
    <location>
        <begin position="471"/>
        <end position="489"/>
    </location>
</feature>
<dbReference type="Pfam" id="PF17927">
    <property type="entry name" value="Ins134_P3_kin_N"/>
    <property type="match status" value="1"/>
</dbReference>
<accession>A0A7S0SPW9</accession>
<keyword evidence="7" id="KW-0418">Kinase</keyword>
<feature type="domain" description="Inositol 1,3,4-trisphosphate 5/6-kinase ATP-grasp" evidence="11">
    <location>
        <begin position="127"/>
        <end position="231"/>
    </location>
</feature>
<evidence type="ECO:0000256" key="10">
    <source>
        <dbReference type="SAM" id="MobiDB-lite"/>
    </source>
</evidence>
<dbReference type="AlphaFoldDB" id="A0A7S0SPW9"/>
<dbReference type="InterPro" id="IPR040464">
    <property type="entry name" value="InsP(3)kin_ATP-grasp"/>
</dbReference>
<evidence type="ECO:0000256" key="7">
    <source>
        <dbReference type="ARBA" id="ARBA00022777"/>
    </source>
</evidence>
<evidence type="ECO:0000256" key="3">
    <source>
        <dbReference type="ARBA" id="ARBA00011245"/>
    </source>
</evidence>
<sequence>MGSDTKHPGMRGDAEVIVGYALTEKKCKSLFSPELIAHARSQGVHFLPIDPAHPIESQAGHPFDVVLQKVPAASPHKSTWDERIQRYAEDFPEAYVVDLPSAVRQVANRDTMLNAVVRVGSENVVAVRAPRQIVAAAGTEEEVMAQVDAAGLQLPLLAKSLLADGSSDSHKVAIIHDLEGLACVVRGDVPGLRPPCIMQEYVNHGGCLFKVYVVGDAVTMTRRKSLPDLRGARRSIRRRAKAARVAKALTAAAAAAPAAALNGGGGVRVGGEDMHVRGTADVDGDVDDSGSDESHEASDGEGGGWYATGLQSVPRVSCFKGGATDNETSWRDRVLKEEKHTGLNDVMERMQMYDHRRSDGGDRRRGEPPAASGASNTVRAETASIATAAAAAGAAPGGVPAICVSDADGSGPGPDAGTDQLRVGRVESDLHYLRHHRLSSHLARNLTVSRVGSVDSIGGFSDSNDPSASERGGGSGGGSGSGDGGGVAGENGERRERRERRLGGRTGLPPLPPGSALRPADSPDDCDGSPGGARSQGSDESAAGSGSEGSGAGAEGAASECHLVGGAGGNAISGRGDGSCKCAGDGAKGVLGIDGGKLNGVLGIEHASPRRNPEMSSGNKPLELSLPELADNLNPPSDAFVRQLGLALRDKLRLRLFNFDLISVNGNGEEFLVVDINYFPGIAKMPGYSDTFCTFLRNAKTKDGSQL</sequence>
<dbReference type="Pfam" id="PF05770">
    <property type="entry name" value="Ins134_P3_kin"/>
    <property type="match status" value="2"/>
</dbReference>